<dbReference type="Proteomes" id="UP001501509">
    <property type="component" value="Unassembled WGS sequence"/>
</dbReference>
<feature type="transmembrane region" description="Helical" evidence="2">
    <location>
        <begin position="544"/>
        <end position="567"/>
    </location>
</feature>
<keyword evidence="2" id="KW-0472">Membrane</keyword>
<feature type="transmembrane region" description="Helical" evidence="2">
    <location>
        <begin position="15"/>
        <end position="33"/>
    </location>
</feature>
<feature type="transmembrane region" description="Helical" evidence="2">
    <location>
        <begin position="517"/>
        <end position="538"/>
    </location>
</feature>
<dbReference type="EMBL" id="BAAATD010000025">
    <property type="protein sequence ID" value="GAA2638494.1"/>
    <property type="molecule type" value="Genomic_DNA"/>
</dbReference>
<evidence type="ECO:0000256" key="1">
    <source>
        <dbReference type="SAM" id="MobiDB-lite"/>
    </source>
</evidence>
<feature type="transmembrane region" description="Helical" evidence="2">
    <location>
        <begin position="216"/>
        <end position="236"/>
    </location>
</feature>
<feature type="region of interest" description="Disordered" evidence="1">
    <location>
        <begin position="186"/>
        <end position="208"/>
    </location>
</feature>
<sequence length="662" mass="70502">MEHELAGLRGPGGRWRPVAAGPFSLLAVALALLPIRPVWLWAALIAAVAAAPWLLGAAPEARGRRTRPYWRLTADGLERVGPGGVRYERSRIEGLALTSDDGVLTVFHKFGRTAVGEVSAMGMEPLALFVTARRLGIPMHILDGEAADLLDPAVEDGPRVPGLDDTGLTRDHVAEQRLMDQEAQLLAASHEPSAERSPGPPVHLSSPAPLPSRRRIAVLGGLAGLLGVTMVARIAVEGADGFGPRLAAGCWALTAIAAVLVARRRLLRSDHVEWEITGERLHVRGPRLNVEVAAADVAALVLGPGLRADPVSGDPRPAPLAVLAFDHRLRLVARLPAHGLDAFQLAHALDDHGLRVITAATRPPRTPDYGLDGLPDVFAQVPGGRLVVADDGLGWADAAGDVVLRMPQDRIGGIELLTIGGHAWVRLYDSDGDEFFAAPLSALRISRTDLREAARRAGLPITDAEYDAYLSAAFHSAVSTLSASAPSVTLPQLELSPPPGPVTAPGILLDATRRSRIGTYGMSMLLCELVALLGAVWLGPDLGGILTTASWSMPAGLLIGLGGYWLYDRNRAQLRVSSAGLAVITRRGRVEWDLDRDRVGGVGIDDSTDRMPRLVVWSPAGRVLRQVTFPPDLTELRRACEQYGLPWGPPDADRPAPPPPEL</sequence>
<organism evidence="3 4">
    <name type="scientific">Actinomadura fulvescens</name>
    <dbReference type="NCBI Taxonomy" id="46160"/>
    <lineage>
        <taxon>Bacteria</taxon>
        <taxon>Bacillati</taxon>
        <taxon>Actinomycetota</taxon>
        <taxon>Actinomycetes</taxon>
        <taxon>Streptosporangiales</taxon>
        <taxon>Thermomonosporaceae</taxon>
        <taxon>Actinomadura</taxon>
    </lineage>
</organism>
<comment type="caution">
    <text evidence="3">The sequence shown here is derived from an EMBL/GenBank/DDBJ whole genome shotgun (WGS) entry which is preliminary data.</text>
</comment>
<dbReference type="RefSeq" id="WP_344549208.1">
    <property type="nucleotide sequence ID" value="NZ_BAAATD010000025.1"/>
</dbReference>
<proteinExistence type="predicted"/>
<reference evidence="3 4" key="1">
    <citation type="journal article" date="2019" name="Int. J. Syst. Evol. Microbiol.">
        <title>The Global Catalogue of Microorganisms (GCM) 10K type strain sequencing project: providing services to taxonomists for standard genome sequencing and annotation.</title>
        <authorList>
            <consortium name="The Broad Institute Genomics Platform"/>
            <consortium name="The Broad Institute Genome Sequencing Center for Infectious Disease"/>
            <person name="Wu L."/>
            <person name="Ma J."/>
        </authorList>
    </citation>
    <scope>NUCLEOTIDE SEQUENCE [LARGE SCALE GENOMIC DNA]</scope>
    <source>
        <strain evidence="3 4">JCM 6833</strain>
    </source>
</reference>
<protein>
    <recommendedName>
        <fullName evidence="5">PH domain-containing protein</fullName>
    </recommendedName>
</protein>
<feature type="transmembrane region" description="Helical" evidence="2">
    <location>
        <begin position="242"/>
        <end position="262"/>
    </location>
</feature>
<evidence type="ECO:0008006" key="5">
    <source>
        <dbReference type="Google" id="ProtNLM"/>
    </source>
</evidence>
<gene>
    <name evidence="3" type="ORF">GCM10010411_93060</name>
</gene>
<evidence type="ECO:0000313" key="4">
    <source>
        <dbReference type="Proteomes" id="UP001501509"/>
    </source>
</evidence>
<evidence type="ECO:0000313" key="3">
    <source>
        <dbReference type="EMBL" id="GAA2638494.1"/>
    </source>
</evidence>
<keyword evidence="2" id="KW-0812">Transmembrane</keyword>
<evidence type="ECO:0000256" key="2">
    <source>
        <dbReference type="SAM" id="Phobius"/>
    </source>
</evidence>
<name>A0ABN3QYA5_9ACTN</name>
<accession>A0ABN3QYA5</accession>
<feature type="transmembrane region" description="Helical" evidence="2">
    <location>
        <begin position="39"/>
        <end position="58"/>
    </location>
</feature>
<keyword evidence="4" id="KW-1185">Reference proteome</keyword>
<keyword evidence="2" id="KW-1133">Transmembrane helix</keyword>